<accession>A0A8K0J1J4</accession>
<dbReference type="Pfam" id="PF19343">
    <property type="entry name" value="HAM1_N"/>
    <property type="match status" value="1"/>
</dbReference>
<feature type="compositionally biased region" description="Basic and acidic residues" evidence="1">
    <location>
        <begin position="253"/>
        <end position="270"/>
    </location>
</feature>
<dbReference type="OrthoDB" id="19394at2759"/>
<protein>
    <submittedName>
        <fullName evidence="4">Uncharacterized protein</fullName>
    </submittedName>
</protein>
<dbReference type="PANTHER" id="PTHR31138">
    <property type="entry name" value="CHROMOSOME 19, WHOLE GENOME SHOTGUN SEQUENCE"/>
    <property type="match status" value="1"/>
</dbReference>
<feature type="domain" description="HAM1-like C-terminal" evidence="2">
    <location>
        <begin position="623"/>
        <end position="782"/>
    </location>
</feature>
<feature type="region of interest" description="Disordered" evidence="1">
    <location>
        <begin position="211"/>
        <end position="270"/>
    </location>
</feature>
<proteinExistence type="predicted"/>
<name>A0A8K0J1J4_9HYPO</name>
<dbReference type="PANTHER" id="PTHR31138:SF1">
    <property type="entry name" value="PDZ DOMAIN-CONTAINING PROTEIN"/>
    <property type="match status" value="1"/>
</dbReference>
<evidence type="ECO:0000259" key="3">
    <source>
        <dbReference type="Pfam" id="PF19343"/>
    </source>
</evidence>
<evidence type="ECO:0000259" key="2">
    <source>
        <dbReference type="Pfam" id="PF14613"/>
    </source>
</evidence>
<feature type="region of interest" description="Disordered" evidence="1">
    <location>
        <begin position="776"/>
        <end position="849"/>
    </location>
</feature>
<evidence type="ECO:0000313" key="5">
    <source>
        <dbReference type="Proteomes" id="UP000811619"/>
    </source>
</evidence>
<evidence type="ECO:0000313" key="4">
    <source>
        <dbReference type="EMBL" id="KAG5914307.1"/>
    </source>
</evidence>
<sequence length="861" mass="95712">MPVNVNKPTDVKQKEADINRKLQVYGIVSAFKQGKVPSNDQIDVALNSFLASKALTSPSSELSEDGKTLVADTKDVIKQAQRLLLSKNEGNLIQDFIWQTTQFDPKSVKGPDTPVNKDQAQRDGDEALQGLRTLGTLLITNGQFRKLLNDSIVLFRDMVGDAATMAAGHIRPSEEQLTQVDSAAEDNTWHDKPDFSKENLQKQAKGLYGGNAKKDAQEVANATQNAALPQGSQSQQVDHAAAQDALKSTAGQKIDDKVDPETKEKIKKRNEEYRRKTKEYFNKKMPEERKDQIIFRLKKMVLECQQHPDYSRAIQALLNLAEKYGKHGRELGKDSQGSVKQARSGFAAAEADLRTLIERFANGTSTSNLWESIAQIYKDADKDPELKNWFKQFDSFIRRCLLEQGYILDESSNKEWNRLYETGKHLLREKYRTHTDRVIDETKFIADQFEKDAQNKAFGDAVQRLFTHLGNDSTGKSAFKPHLVKDLSETILPAVLVNINYIPIPRIEYSDSQVDAIVENLVLESDNFMPNVIEVASDHYFRWGRKKFANKRHNTMDVKVAGIQMDLRDVSLYVNRKKGFPALKDNAVLDIILPGNGLSFRMKVATADKSDRQHIFKVDKVHVDFKGLNIKVKKSSHKLLFAVVKPLALKVLRVPIQKAVEKAIKDECNKLDDLLWQIKKEAEEAGEGDAEDKASFFKRYYDAAQKRFLDGKEKGKQQAQEVSSDKKVNIAMTTEDSIFPDVKLQGGISSKATEYKELSRKGDKWESPVFSIGSAQKSSDIPAAPRIEKKTAPPPSVVTGAGAGAGSATDGYAHGQSSNGHTNGHGPAFVNGKTPLGAPMIASSGDCNPVLSNVHQAIGGS</sequence>
<dbReference type="InterPro" id="IPR045967">
    <property type="entry name" value="HAM1-like_N"/>
</dbReference>
<dbReference type="EMBL" id="SRPY01001137">
    <property type="protein sequence ID" value="KAG5914307.1"/>
    <property type="molecule type" value="Genomic_DNA"/>
</dbReference>
<evidence type="ECO:0000256" key="1">
    <source>
        <dbReference type="SAM" id="MobiDB-lite"/>
    </source>
</evidence>
<gene>
    <name evidence="4" type="ORF">E4U42_000549</name>
</gene>
<feature type="compositionally biased region" description="Polar residues" evidence="1">
    <location>
        <begin position="220"/>
        <end position="237"/>
    </location>
</feature>
<dbReference type="AlphaFoldDB" id="A0A8K0J1J4"/>
<dbReference type="InterPro" id="IPR027842">
    <property type="entry name" value="HAM1-like_C"/>
</dbReference>
<reference evidence="4" key="1">
    <citation type="journal article" date="2020" name="bioRxiv">
        <title>Whole genome comparisons of ergot fungi reveals the divergence and evolution of species within the genus Claviceps are the result of varying mechanisms driving genome evolution and host range expansion.</title>
        <authorList>
            <person name="Wyka S.A."/>
            <person name="Mondo S.J."/>
            <person name="Liu M."/>
            <person name="Dettman J."/>
            <person name="Nalam V."/>
            <person name="Broders K.D."/>
        </authorList>
    </citation>
    <scope>NUCLEOTIDE SEQUENCE</scope>
    <source>
        <strain evidence="4">CCC 489</strain>
    </source>
</reference>
<dbReference type="Proteomes" id="UP000811619">
    <property type="component" value="Unassembled WGS sequence"/>
</dbReference>
<organism evidence="4 5">
    <name type="scientific">Claviceps africana</name>
    <dbReference type="NCBI Taxonomy" id="83212"/>
    <lineage>
        <taxon>Eukaryota</taxon>
        <taxon>Fungi</taxon>
        <taxon>Dikarya</taxon>
        <taxon>Ascomycota</taxon>
        <taxon>Pezizomycotina</taxon>
        <taxon>Sordariomycetes</taxon>
        <taxon>Hypocreomycetidae</taxon>
        <taxon>Hypocreales</taxon>
        <taxon>Clavicipitaceae</taxon>
        <taxon>Claviceps</taxon>
    </lineage>
</organism>
<comment type="caution">
    <text evidence="4">The sequence shown here is derived from an EMBL/GenBank/DDBJ whole genome shotgun (WGS) entry which is preliminary data.</text>
</comment>
<keyword evidence="5" id="KW-1185">Reference proteome</keyword>
<dbReference type="Pfam" id="PF14613">
    <property type="entry name" value="HAM1_C"/>
    <property type="match status" value="1"/>
</dbReference>
<feature type="domain" description="HAM1-like N-terminal" evidence="3">
    <location>
        <begin position="4"/>
        <end position="611"/>
    </location>
</feature>